<name>A0A7U4DPK8_DESPD</name>
<keyword evidence="2" id="KW-1185">Reference proteome</keyword>
<protein>
    <recommendedName>
        <fullName evidence="3">DUF5655 domain-containing protein</fullName>
    </recommendedName>
</protein>
<dbReference type="AlphaFoldDB" id="A0A7U4DPK8"/>
<gene>
    <name evidence="1" type="ordered locus">Despr_1939</name>
</gene>
<accession>A0A7U4DPK8</accession>
<evidence type="ECO:0000313" key="1">
    <source>
        <dbReference type="EMBL" id="ADW18087.1"/>
    </source>
</evidence>
<dbReference type="EMBL" id="CP002364">
    <property type="protein sequence ID" value="ADW18087.1"/>
    <property type="molecule type" value="Genomic_DNA"/>
</dbReference>
<reference evidence="1 2" key="1">
    <citation type="journal article" date="2011" name="Stand. Genomic Sci.">
        <title>Complete genome sequence of Desulfobulbus propionicus type strain (1pr3).</title>
        <authorList>
            <person name="Pagani I."/>
            <person name="Lapidus A."/>
            <person name="Nolan M."/>
            <person name="Lucas S."/>
            <person name="Hammon N."/>
            <person name="Deshpande S."/>
            <person name="Cheng J.F."/>
            <person name="Chertkov O."/>
            <person name="Davenport K."/>
            <person name="Tapia R."/>
            <person name="Han C."/>
            <person name="Goodwin L."/>
            <person name="Pitluck S."/>
            <person name="Liolios K."/>
            <person name="Mavromatis K."/>
            <person name="Ivanova N."/>
            <person name="Mikhailova N."/>
            <person name="Pati A."/>
            <person name="Chen A."/>
            <person name="Palaniappan K."/>
            <person name="Land M."/>
            <person name="Hauser L."/>
            <person name="Chang Y.J."/>
            <person name="Jeffries C.D."/>
            <person name="Detter J.C."/>
            <person name="Brambilla E."/>
            <person name="Kannan K.P."/>
            <person name="Djao O.D."/>
            <person name="Rohde M."/>
            <person name="Pukall R."/>
            <person name="Spring S."/>
            <person name="Goker M."/>
            <person name="Sikorski J."/>
            <person name="Woyke T."/>
            <person name="Bristow J."/>
            <person name="Eisen J.A."/>
            <person name="Markowitz V."/>
            <person name="Hugenholtz P."/>
            <person name="Kyrpides N.C."/>
            <person name="Klenk H.P."/>
        </authorList>
    </citation>
    <scope>NUCLEOTIDE SEQUENCE [LARGE SCALE GENOMIC DNA]</scope>
    <source>
        <strain evidence="2">ATCC 33891 / DSM 2032 / 1pr3</strain>
    </source>
</reference>
<sequence length="136" mass="15081">MDETRQAVNAFVEAWAATPEGNRQGFVRLQELLMSKKDVQLAFHPRPGVTYSLRASVPGQERPLFVMVDVIEDQPRWLSVCFFGDMVRDPEERGAFVPGGLLGQDALCFDLEACTAEALSYVEARIEDAYAAAVGR</sequence>
<dbReference type="Proteomes" id="UP000006365">
    <property type="component" value="Chromosome"/>
</dbReference>
<evidence type="ECO:0000313" key="2">
    <source>
        <dbReference type="Proteomes" id="UP000006365"/>
    </source>
</evidence>
<dbReference type="KEGG" id="dpr:Despr_1939"/>
<evidence type="ECO:0008006" key="3">
    <source>
        <dbReference type="Google" id="ProtNLM"/>
    </source>
</evidence>
<organism evidence="1 2">
    <name type="scientific">Desulfobulbus propionicus (strain ATCC 33891 / DSM 2032 / VKM B-1956 / 1pr3)</name>
    <dbReference type="NCBI Taxonomy" id="577650"/>
    <lineage>
        <taxon>Bacteria</taxon>
        <taxon>Pseudomonadati</taxon>
        <taxon>Thermodesulfobacteriota</taxon>
        <taxon>Desulfobulbia</taxon>
        <taxon>Desulfobulbales</taxon>
        <taxon>Desulfobulbaceae</taxon>
        <taxon>Desulfobulbus</taxon>
    </lineage>
</organism>
<proteinExistence type="predicted"/>